<dbReference type="Proteomes" id="UP000001593">
    <property type="component" value="Unassembled WGS sequence"/>
</dbReference>
<dbReference type="InParanoid" id="A7S2E4"/>
<proteinExistence type="predicted"/>
<reference evidence="2 3" key="1">
    <citation type="journal article" date="2007" name="Science">
        <title>Sea anemone genome reveals ancestral eumetazoan gene repertoire and genomic organization.</title>
        <authorList>
            <person name="Putnam N.H."/>
            <person name="Srivastava M."/>
            <person name="Hellsten U."/>
            <person name="Dirks B."/>
            <person name="Chapman J."/>
            <person name="Salamov A."/>
            <person name="Terry A."/>
            <person name="Shapiro H."/>
            <person name="Lindquist E."/>
            <person name="Kapitonov V.V."/>
            <person name="Jurka J."/>
            <person name="Genikhovich G."/>
            <person name="Grigoriev I.V."/>
            <person name="Lucas S.M."/>
            <person name="Steele R.E."/>
            <person name="Finnerty J.R."/>
            <person name="Technau U."/>
            <person name="Martindale M.Q."/>
            <person name="Rokhsar D.S."/>
        </authorList>
    </citation>
    <scope>NUCLEOTIDE SEQUENCE [LARGE SCALE GENOMIC DNA]</scope>
    <source>
        <strain evidence="3">CH2 X CH6</strain>
    </source>
</reference>
<feature type="region of interest" description="Disordered" evidence="1">
    <location>
        <begin position="41"/>
        <end position="63"/>
    </location>
</feature>
<feature type="compositionally biased region" description="Low complexity" evidence="1">
    <location>
        <begin position="89"/>
        <end position="108"/>
    </location>
</feature>
<feature type="compositionally biased region" description="Polar residues" evidence="1">
    <location>
        <begin position="109"/>
        <end position="122"/>
    </location>
</feature>
<sequence length="199" mass="22440">MQALRLQMLAQGNMVKDGAQTARLDNPPVLQEQVEQLNRLVPISDTPEKMRESSSSDGFDHSPIRDVSSAWSSSCSLLISATRRLSGSSRSLNFSLSSTSNSSNRSSSAEGINTPPQMQSMLYSPPIFPRPRGDQRAEQTRQVLELLRLKELNPPPINQQPNNPQFVKQMRGFVAQQAEFNMQLMKGRRRRRLDRELMS</sequence>
<dbReference type="AlphaFoldDB" id="A7S2E4"/>
<protein>
    <submittedName>
        <fullName evidence="2">Uncharacterized protein</fullName>
    </submittedName>
</protein>
<accession>A7S2E4</accession>
<dbReference type="HOGENOM" id="CLU_1373711_0_0_1"/>
<evidence type="ECO:0000256" key="1">
    <source>
        <dbReference type="SAM" id="MobiDB-lite"/>
    </source>
</evidence>
<name>A7S2E4_NEMVE</name>
<keyword evidence="3" id="KW-1185">Reference proteome</keyword>
<evidence type="ECO:0000313" key="3">
    <source>
        <dbReference type="Proteomes" id="UP000001593"/>
    </source>
</evidence>
<gene>
    <name evidence="2" type="ORF">NEMVEDRAFT_v1g242373</name>
</gene>
<dbReference type="EMBL" id="DS469568">
    <property type="protein sequence ID" value="EDO42130.1"/>
    <property type="molecule type" value="Genomic_DNA"/>
</dbReference>
<feature type="region of interest" description="Disordered" evidence="1">
    <location>
        <begin position="89"/>
        <end position="122"/>
    </location>
</feature>
<feature type="compositionally biased region" description="Basic and acidic residues" evidence="1">
    <location>
        <begin position="46"/>
        <end position="63"/>
    </location>
</feature>
<evidence type="ECO:0000313" key="2">
    <source>
        <dbReference type="EMBL" id="EDO42130.1"/>
    </source>
</evidence>
<organism evidence="2 3">
    <name type="scientific">Nematostella vectensis</name>
    <name type="common">Starlet sea anemone</name>
    <dbReference type="NCBI Taxonomy" id="45351"/>
    <lineage>
        <taxon>Eukaryota</taxon>
        <taxon>Metazoa</taxon>
        <taxon>Cnidaria</taxon>
        <taxon>Anthozoa</taxon>
        <taxon>Hexacorallia</taxon>
        <taxon>Actiniaria</taxon>
        <taxon>Edwardsiidae</taxon>
        <taxon>Nematostella</taxon>
    </lineage>
</organism>